<dbReference type="GeneID" id="92958658"/>
<dbReference type="EMBL" id="CP088278">
    <property type="protein sequence ID" value="UGX89513.1"/>
    <property type="molecule type" value="Genomic_DNA"/>
</dbReference>
<evidence type="ECO:0000313" key="8">
    <source>
        <dbReference type="Proteomes" id="UP000664702"/>
    </source>
</evidence>
<dbReference type="Proteomes" id="UP000564836">
    <property type="component" value="Plasmid pBb323S2a"/>
</dbReference>
<accession>A0A7Z0QM20</accession>
<dbReference type="Proteomes" id="UP000664702">
    <property type="component" value="Plasmid pBb144S4a"/>
</dbReference>
<name>A0A7Z0QM20_9BRAD</name>
<dbReference type="KEGG" id="bban:J4G43_051965"/>
<reference evidence="1" key="3">
    <citation type="submission" date="2021-03" db="EMBL/GenBank/DDBJ databases">
        <title>Whole Genome Sequence of Bradyrhizobium sp. Strain 144S4.</title>
        <authorList>
            <person name="Bromfield E.S.P."/>
            <person name="Cloutier S."/>
        </authorList>
    </citation>
    <scope>NUCLEOTIDE SEQUENCE [LARGE SCALE GENOMIC DNA]</scope>
    <source>
        <strain evidence="1">144S4</strain>
    </source>
</reference>
<geneLocation type="plasmid" evidence="4 8">
    <name>pBb144S4a</name>
</geneLocation>
<dbReference type="RefSeq" id="WP_018273925.1">
    <property type="nucleotide sequence ID" value="NZ_CP049700.1"/>
</dbReference>
<sequence>MGQSELQTGLSLRGKVIADADRMHHVVWDLSYAGDEGGIICHLSRSEETGRALVVSLTPVSVPRSMPLAAAVLDYQKHRVKKLKKPGRR</sequence>
<dbReference type="AlphaFoldDB" id="A0A7Z0QM20"/>
<geneLocation type="plasmid" evidence="6 7">
    <name>pBb323S2c</name>
</geneLocation>
<keyword evidence="4" id="KW-0614">Plasmid</keyword>
<dbReference type="EMBL" id="JACBFH010000005">
    <property type="protein sequence ID" value="NYY96906.1"/>
    <property type="molecule type" value="Genomic_DNA"/>
</dbReference>
<evidence type="ECO:0000313" key="1">
    <source>
        <dbReference type="EMBL" id="MBO1869279.1"/>
    </source>
</evidence>
<dbReference type="EMBL" id="CP086137">
    <property type="protein sequence ID" value="UEM18011.1"/>
    <property type="molecule type" value="Genomic_DNA"/>
</dbReference>
<reference evidence="5 7" key="1">
    <citation type="journal article" date="2017" name="Syst. Appl. Microbiol.">
        <title>Soybeans inoculated with root zone soils of Canadian native legumes harbour diverse and novel Bradyrhizobium spp. that possess agricultural potential.</title>
        <authorList>
            <person name="Bromfield E.S.P."/>
            <person name="Cloutier S."/>
            <person name="Tambong J.T."/>
            <person name="Tran Thi T.V."/>
        </authorList>
    </citation>
    <scope>NUCLEOTIDE SEQUENCE [LARGE SCALE GENOMIC DNA]</scope>
    <source>
        <strain evidence="5 7">323S2</strain>
    </source>
</reference>
<evidence type="ECO:0000313" key="4">
    <source>
        <dbReference type="EMBL" id="UEM18011.1"/>
    </source>
</evidence>
<proteinExistence type="predicted"/>
<evidence type="ECO:0000313" key="2">
    <source>
        <dbReference type="EMBL" id="NYY96604.1"/>
    </source>
</evidence>
<evidence type="ECO:0000313" key="3">
    <source>
        <dbReference type="EMBL" id="NYY96906.1"/>
    </source>
</evidence>
<protein>
    <submittedName>
        <fullName evidence="3">Uncharacterized protein</fullName>
    </submittedName>
</protein>
<dbReference type="EMBL" id="CP088279">
    <property type="protein sequence ID" value="UGX89885.1"/>
    <property type="molecule type" value="Genomic_DNA"/>
</dbReference>
<evidence type="ECO:0000313" key="5">
    <source>
        <dbReference type="EMBL" id="UGX89513.1"/>
    </source>
</evidence>
<dbReference type="Proteomes" id="UP000564836">
    <property type="component" value="Plasmid pBb323S2c"/>
</dbReference>
<dbReference type="EMBL" id="JAGEMI010000004">
    <property type="protein sequence ID" value="MBO1869279.1"/>
    <property type="molecule type" value="Genomic_DNA"/>
</dbReference>
<dbReference type="EMBL" id="JACBFH010000004">
    <property type="protein sequence ID" value="NYY96604.1"/>
    <property type="molecule type" value="Genomic_DNA"/>
</dbReference>
<gene>
    <name evidence="5" type="ORF">G6321_00001680</name>
    <name evidence="6" type="ORF">G6321_00002910</name>
    <name evidence="2" type="ORF">G6321_52560</name>
    <name evidence="3" type="ORF">G6321_54525</name>
    <name evidence="4" type="ORF">J4G43_051965</name>
    <name evidence="1" type="ORF">J4G43_53835</name>
</gene>
<geneLocation type="plasmid" evidence="5 7">
    <name>pBb323S2a</name>
</geneLocation>
<organism evidence="3">
    <name type="scientific">Bradyrhizobium barranii subsp. barranii</name>
    <dbReference type="NCBI Taxonomy" id="2823807"/>
    <lineage>
        <taxon>Bacteria</taxon>
        <taxon>Pseudomonadati</taxon>
        <taxon>Pseudomonadota</taxon>
        <taxon>Alphaproteobacteria</taxon>
        <taxon>Hyphomicrobiales</taxon>
        <taxon>Nitrobacteraceae</taxon>
        <taxon>Bradyrhizobium</taxon>
        <taxon>Bradyrhizobium barranii</taxon>
    </lineage>
</organism>
<reference evidence="3" key="2">
    <citation type="submission" date="2020-06" db="EMBL/GenBank/DDBJ databases">
        <title>Whole Genome Sequence of Bradyrhizobium sp. Strain 323S2.</title>
        <authorList>
            <person name="Bromfield E.S.P."/>
        </authorList>
    </citation>
    <scope>NUCLEOTIDE SEQUENCE [LARGE SCALE GENOMIC DNA]</scope>
    <source>
        <strain evidence="3">323S2</strain>
    </source>
</reference>
<evidence type="ECO:0000313" key="7">
    <source>
        <dbReference type="Proteomes" id="UP000564836"/>
    </source>
</evidence>
<evidence type="ECO:0000313" key="6">
    <source>
        <dbReference type="EMBL" id="UGX89885.1"/>
    </source>
</evidence>
<reference evidence="7 8" key="4">
    <citation type="journal article" date="2022" name="Int. J. Syst. Evol. Microbiol.">
        <title>Strains of Bradyrhizobium barranii sp. nov. associated with legumes native to Canada are symbionts of soybeans and belong to different subspecies (subsp. barranii subsp. nov. and subsp. apii subsp. nov.) and symbiovars (sv. glycinearum and sv. septentrionale).</title>
        <authorList>
            <person name="Bromfield E.S.P."/>
            <person name="Cloutier S."/>
            <person name="Wasai-Hara S."/>
            <person name="Minamisawa K."/>
        </authorList>
    </citation>
    <scope>NUCLEOTIDE SEQUENCE [LARGE SCALE GENOMIC DNA]</scope>
    <source>
        <strain evidence="8">144S4</strain>
        <strain evidence="7">323S2</strain>
        <plasmid evidence="8">pBb144S4a</plasmid>
        <plasmid evidence="4 7">pBb323S2a</plasmid>
        <plasmid evidence="7">pBb323S2c</plasmid>
    </source>
</reference>